<evidence type="ECO:0000256" key="4">
    <source>
        <dbReference type="ARBA" id="ARBA00022747"/>
    </source>
</evidence>
<dbReference type="Proteomes" id="UP000325030">
    <property type="component" value="Chromosome"/>
</dbReference>
<dbReference type="GO" id="GO:0015667">
    <property type="term" value="F:site-specific DNA-methyltransferase (cytosine-N4-specific) activity"/>
    <property type="evidence" value="ECO:0007669"/>
    <property type="project" value="InterPro"/>
</dbReference>
<evidence type="ECO:0000313" key="5">
    <source>
        <dbReference type="EMBL" id="BBG25956.1"/>
    </source>
</evidence>
<dbReference type="InterPro" id="IPR017985">
    <property type="entry name" value="MeTrfase_CN4_CS"/>
</dbReference>
<dbReference type="GO" id="GO:0032259">
    <property type="term" value="P:methylation"/>
    <property type="evidence" value="ECO:0007669"/>
    <property type="project" value="UniProtKB-KW"/>
</dbReference>
<name>A0A510E0D6_9CREN</name>
<keyword evidence="1" id="KW-0489">Methyltransferase</keyword>
<dbReference type="GO" id="GO:0009307">
    <property type="term" value="P:DNA restriction-modification system"/>
    <property type="evidence" value="ECO:0007669"/>
    <property type="project" value="UniProtKB-KW"/>
</dbReference>
<evidence type="ECO:0000256" key="3">
    <source>
        <dbReference type="ARBA" id="ARBA00022691"/>
    </source>
</evidence>
<accession>A0A510E0D6</accession>
<dbReference type="RefSeq" id="WP_232516041.1">
    <property type="nucleotide sequence ID" value="NZ_AP018930.1"/>
</dbReference>
<sequence>MLWDLNPLVETFISAETWKGDIDEKMFEIDFNYPKKFIPSWSKLDYWHPREFVEVLSTLWGFYHDHPSPLLAIPLLKITKYFSYAEMEFPKLYKSKVAKERVERLLSSRWRETMKDMYWKEVDIVIRKVREFQSLHPHEVSGVVKGGVDVLASEPPQVDAVITSPPYLQAQEYVRTFKLELFWMGFTEETVRNLSKMEIPYNNPPEVKVQGRTYYDFLEKVKKMNHQGLLKIYTTYFSSLLYFFSRVKAKKLGIFVGQVKMRDVRIPIDEILKEHLESVGWAHEKTYIDTIVNRRLKKMEVNPATKMKDERTPKEHLLIMTK</sequence>
<keyword evidence="2" id="KW-0808">Transferase</keyword>
<protein>
    <submittedName>
        <fullName evidence="5">Uncharacterized protein</fullName>
    </submittedName>
</protein>
<dbReference type="REBASE" id="368841">
    <property type="entry name" value="M.Ssp16834ORF461P"/>
</dbReference>
<dbReference type="GeneID" id="41716929"/>
<organism evidence="5 6">
    <name type="scientific">Sulfuracidifex tepidarius</name>
    <dbReference type="NCBI Taxonomy" id="1294262"/>
    <lineage>
        <taxon>Archaea</taxon>
        <taxon>Thermoproteota</taxon>
        <taxon>Thermoprotei</taxon>
        <taxon>Sulfolobales</taxon>
        <taxon>Sulfolobaceae</taxon>
        <taxon>Sulfuracidifex</taxon>
    </lineage>
</organism>
<keyword evidence="4" id="KW-0680">Restriction system</keyword>
<evidence type="ECO:0000313" key="6">
    <source>
        <dbReference type="Proteomes" id="UP000325030"/>
    </source>
</evidence>
<reference evidence="6" key="1">
    <citation type="submission" date="2018-09" db="EMBL/GenBank/DDBJ databases">
        <title>Complete Genome Sequencing of Sulfolobus sp. JCM 16834.</title>
        <authorList>
            <person name="Kato S."/>
            <person name="Itoh T."/>
            <person name="Ohkuma M."/>
        </authorList>
    </citation>
    <scope>NUCLEOTIDE SEQUENCE [LARGE SCALE GENOMIC DNA]</scope>
    <source>
        <strain evidence="6">IC-007</strain>
    </source>
</reference>
<dbReference type="GO" id="GO:0003677">
    <property type="term" value="F:DNA binding"/>
    <property type="evidence" value="ECO:0007669"/>
    <property type="project" value="InterPro"/>
</dbReference>
<gene>
    <name evidence="5" type="ORF">IC007_0461</name>
</gene>
<dbReference type="AlphaFoldDB" id="A0A510E0D6"/>
<dbReference type="EMBL" id="AP018930">
    <property type="protein sequence ID" value="BBG25956.1"/>
    <property type="molecule type" value="Genomic_DNA"/>
</dbReference>
<keyword evidence="3" id="KW-0949">S-adenosyl-L-methionine</keyword>
<proteinExistence type="predicted"/>
<dbReference type="PROSITE" id="PS00093">
    <property type="entry name" value="N4_MTASE"/>
    <property type="match status" value="1"/>
</dbReference>
<evidence type="ECO:0000256" key="1">
    <source>
        <dbReference type="ARBA" id="ARBA00022603"/>
    </source>
</evidence>
<evidence type="ECO:0000256" key="2">
    <source>
        <dbReference type="ARBA" id="ARBA00022679"/>
    </source>
</evidence>